<gene>
    <name evidence="6" type="ORF">BgAZ_304030</name>
</gene>
<keyword evidence="1" id="KW-0963">Cytoplasm</keyword>
<dbReference type="PROSITE" id="PS51396">
    <property type="entry name" value="PUL"/>
    <property type="match status" value="1"/>
</dbReference>
<dbReference type="PROSITE" id="PS50294">
    <property type="entry name" value="WD_REPEATS_REGION"/>
    <property type="match status" value="2"/>
</dbReference>
<keyword evidence="3" id="KW-0677">Repeat</keyword>
<dbReference type="InterPro" id="IPR001680">
    <property type="entry name" value="WD40_rpt"/>
</dbReference>
<keyword evidence="2 4" id="KW-0853">WD repeat</keyword>
<dbReference type="InterPro" id="IPR013535">
    <property type="entry name" value="PUL_dom"/>
</dbReference>
<dbReference type="PANTHER" id="PTHR19849">
    <property type="entry name" value="PHOSPHOLIPASE A-2-ACTIVATING PROTEIN"/>
    <property type="match status" value="1"/>
</dbReference>
<dbReference type="InterPro" id="IPR015943">
    <property type="entry name" value="WD40/YVTN_repeat-like_dom_sf"/>
</dbReference>
<organism evidence="6 7">
    <name type="scientific">Babesia gibsoni</name>
    <dbReference type="NCBI Taxonomy" id="33632"/>
    <lineage>
        <taxon>Eukaryota</taxon>
        <taxon>Sar</taxon>
        <taxon>Alveolata</taxon>
        <taxon>Apicomplexa</taxon>
        <taxon>Aconoidasida</taxon>
        <taxon>Piroplasmida</taxon>
        <taxon>Babesiidae</taxon>
        <taxon>Babesia</taxon>
    </lineage>
</organism>
<dbReference type="AlphaFoldDB" id="A0AAD8LSD6"/>
<reference evidence="6" key="1">
    <citation type="submission" date="2023-08" db="EMBL/GenBank/DDBJ databases">
        <title>Draft sequence of the Babesia gibsoni genome.</title>
        <authorList>
            <person name="Yamagishi J.Y."/>
            <person name="Xuan X.X."/>
        </authorList>
    </citation>
    <scope>NUCLEOTIDE SEQUENCE</scope>
    <source>
        <strain evidence="6">Azabu</strain>
    </source>
</reference>
<dbReference type="GO" id="GO:0010992">
    <property type="term" value="P:ubiquitin recycling"/>
    <property type="evidence" value="ECO:0007669"/>
    <property type="project" value="TreeGrafter"/>
</dbReference>
<dbReference type="SMART" id="SM00320">
    <property type="entry name" value="WD40"/>
    <property type="match status" value="6"/>
</dbReference>
<dbReference type="Pfam" id="PF00400">
    <property type="entry name" value="WD40"/>
    <property type="match status" value="3"/>
</dbReference>
<dbReference type="EMBL" id="JAVEPI010000003">
    <property type="protein sequence ID" value="KAK1442885.1"/>
    <property type="molecule type" value="Genomic_DNA"/>
</dbReference>
<dbReference type="Gene3D" id="2.130.10.10">
    <property type="entry name" value="YVTN repeat-like/Quinoprotein amine dehydrogenase"/>
    <property type="match status" value="2"/>
</dbReference>
<name>A0AAD8LSD6_BABGI</name>
<evidence type="ECO:0000313" key="6">
    <source>
        <dbReference type="EMBL" id="KAK1442885.1"/>
    </source>
</evidence>
<dbReference type="GO" id="GO:0005737">
    <property type="term" value="C:cytoplasm"/>
    <property type="evidence" value="ECO:0007669"/>
    <property type="project" value="TreeGrafter"/>
</dbReference>
<dbReference type="InterPro" id="IPR036322">
    <property type="entry name" value="WD40_repeat_dom_sf"/>
</dbReference>
<evidence type="ECO:0000256" key="3">
    <source>
        <dbReference type="ARBA" id="ARBA00022737"/>
    </source>
</evidence>
<keyword evidence="7" id="KW-1185">Reference proteome</keyword>
<dbReference type="GO" id="GO:0043130">
    <property type="term" value="F:ubiquitin binding"/>
    <property type="evidence" value="ECO:0007669"/>
    <property type="project" value="TreeGrafter"/>
</dbReference>
<sequence>MESSSLVEVTPFSASYQLIRHIDSPSEGTRCGCILNRTQNDTTAENGGNAVDYEILVTGGVGGEIIVWRLMNDDSVDMVNAFVGHEGTVMDIISCNLAVSDVNNLKAEGVDGKDLDDSLMLYSCGRDRRIHRFNLDGLKLMTFVGHEDVVCSLHEVSNGKRLISGSWDGTAIIWDALTGVMEHRLRDYTYKYSVYCNSLPDGTVLTGMTNGDVCLWKNSTLERSVRSHSGVVRAISVKNGRILTCANDCSVRVYSEGMEPLLNIASAHENFVYDVRHSKNFPVFFTSSEDKTAGVWDLETGKLLQLLVTDSSIWKVVETSFRSVVLIPLNGSISLWRLDPTVVPVNHVMRTVNKNEAYNAAPKAMPRLEGSFEMTKFSKANAAKALEHLSAFNANKGAEVSISDKDIATIKAVLETDTVPDVDLAFVFKLLQWPDTEKVPVFDFLKVLLLNPSCNRLFKGRSAGFQIYNSICKAIKEANGNNPLITVSLQLMANMFELTLPRTVLLSHFEMTIETLNQGGAHYTKTVQQAYSVCMQNLIIASSDCINERVEKILQSIKLSLSVFSHAKNSDVWVSAVLLRHCKSLETILYLDNKSAPLVAKMQLLDTILDISARVLPTADNKTVEEAINNLKQGMN</sequence>
<feature type="repeat" description="WD" evidence="4">
    <location>
        <begin position="143"/>
        <end position="184"/>
    </location>
</feature>
<evidence type="ECO:0000256" key="4">
    <source>
        <dbReference type="PROSITE-ProRule" id="PRU00221"/>
    </source>
</evidence>
<feature type="repeat" description="WD" evidence="4">
    <location>
        <begin position="265"/>
        <end position="306"/>
    </location>
</feature>
<evidence type="ECO:0000313" key="7">
    <source>
        <dbReference type="Proteomes" id="UP001230268"/>
    </source>
</evidence>
<dbReference type="Pfam" id="PF08324">
    <property type="entry name" value="PUL"/>
    <property type="match status" value="1"/>
</dbReference>
<evidence type="ECO:0000256" key="1">
    <source>
        <dbReference type="ARBA" id="ARBA00022490"/>
    </source>
</evidence>
<evidence type="ECO:0000256" key="2">
    <source>
        <dbReference type="ARBA" id="ARBA00022574"/>
    </source>
</evidence>
<dbReference type="InterPro" id="IPR011989">
    <property type="entry name" value="ARM-like"/>
</dbReference>
<feature type="domain" description="PUL" evidence="5">
    <location>
        <begin position="367"/>
        <end position="631"/>
    </location>
</feature>
<dbReference type="Gene3D" id="1.25.10.10">
    <property type="entry name" value="Leucine-rich Repeat Variant"/>
    <property type="match status" value="1"/>
</dbReference>
<comment type="caution">
    <text evidence="6">The sequence shown here is derived from an EMBL/GenBank/DDBJ whole genome shotgun (WGS) entry which is preliminary data.</text>
</comment>
<dbReference type="GO" id="GO:0005634">
    <property type="term" value="C:nucleus"/>
    <property type="evidence" value="ECO:0007669"/>
    <property type="project" value="TreeGrafter"/>
</dbReference>
<proteinExistence type="predicted"/>
<accession>A0AAD8LSD6</accession>
<dbReference type="PROSITE" id="PS50082">
    <property type="entry name" value="WD_REPEATS_2"/>
    <property type="match status" value="2"/>
</dbReference>
<protein>
    <submittedName>
        <fullName evidence="6">WD40 repeat containing protein</fullName>
    </submittedName>
</protein>
<dbReference type="Proteomes" id="UP001230268">
    <property type="component" value="Unassembled WGS sequence"/>
</dbReference>
<dbReference type="PANTHER" id="PTHR19849:SF0">
    <property type="entry name" value="PHOSPHOLIPASE A-2-ACTIVATING PROTEIN"/>
    <property type="match status" value="1"/>
</dbReference>
<evidence type="ECO:0000259" key="5">
    <source>
        <dbReference type="PROSITE" id="PS51396"/>
    </source>
</evidence>
<dbReference type="SUPFAM" id="SSF50978">
    <property type="entry name" value="WD40 repeat-like"/>
    <property type="match status" value="1"/>
</dbReference>
<dbReference type="GO" id="GO:0043161">
    <property type="term" value="P:proteasome-mediated ubiquitin-dependent protein catabolic process"/>
    <property type="evidence" value="ECO:0007669"/>
    <property type="project" value="TreeGrafter"/>
</dbReference>